<dbReference type="EMBL" id="CDHN01000001">
    <property type="protein sequence ID" value="CEJ80668.1"/>
    <property type="molecule type" value="Genomic_DNA"/>
</dbReference>
<evidence type="ECO:0000256" key="3">
    <source>
        <dbReference type="ARBA" id="ARBA00022723"/>
    </source>
</evidence>
<feature type="binding site" evidence="8">
    <location>
        <position position="532"/>
    </location>
    <ligand>
        <name>Ca(2+)</name>
        <dbReference type="ChEBI" id="CHEBI:29108"/>
    </ligand>
</feature>
<dbReference type="InterPro" id="IPR050819">
    <property type="entry name" value="Tripeptidyl-peptidase_I"/>
</dbReference>
<evidence type="ECO:0000313" key="12">
    <source>
        <dbReference type="Proteomes" id="UP000039046"/>
    </source>
</evidence>
<dbReference type="GO" id="GO:0006508">
    <property type="term" value="P:proteolysis"/>
    <property type="evidence" value="ECO:0007669"/>
    <property type="project" value="UniProtKB-KW"/>
</dbReference>
<protein>
    <recommendedName>
        <fullName evidence="10">Peptidase S53 domain-containing protein</fullName>
    </recommendedName>
</protein>
<keyword evidence="7" id="KW-0865">Zymogen</keyword>
<keyword evidence="2 8" id="KW-0645">Protease</keyword>
<reference evidence="11 12" key="1">
    <citation type="journal article" date="2015" name="Genome Announc.">
        <title>Draft Genome Sequence and Gene Annotation of the Entomopathogenic Fungus Verticillium hemipterigenum.</title>
        <authorList>
            <person name="Horn F."/>
            <person name="Habel A."/>
            <person name="Scharf D.H."/>
            <person name="Dworschak J."/>
            <person name="Brakhage A.A."/>
            <person name="Guthke R."/>
            <person name="Hertweck C."/>
            <person name="Linde J."/>
        </authorList>
    </citation>
    <scope>NUCLEOTIDE SEQUENCE [LARGE SCALE GENOMIC DNA]</scope>
</reference>
<dbReference type="HOGENOM" id="CLU_013783_3_0_1"/>
<dbReference type="Gene3D" id="3.40.50.200">
    <property type="entry name" value="Peptidase S8/S53 domain"/>
    <property type="match status" value="1"/>
</dbReference>
<dbReference type="GO" id="GO:0005576">
    <property type="term" value="C:extracellular region"/>
    <property type="evidence" value="ECO:0007669"/>
    <property type="project" value="UniProtKB-SubCell"/>
</dbReference>
<feature type="binding site" evidence="8">
    <location>
        <position position="552"/>
    </location>
    <ligand>
        <name>Ca(2+)</name>
        <dbReference type="ChEBI" id="CHEBI:29108"/>
    </ligand>
</feature>
<feature type="chain" id="PRO_5001989534" description="Peptidase S53 domain-containing protein" evidence="9">
    <location>
        <begin position="20"/>
        <end position="572"/>
    </location>
</feature>
<evidence type="ECO:0000256" key="4">
    <source>
        <dbReference type="ARBA" id="ARBA00022801"/>
    </source>
</evidence>
<feature type="binding site" evidence="8">
    <location>
        <position position="531"/>
    </location>
    <ligand>
        <name>Ca(2+)</name>
        <dbReference type="ChEBI" id="CHEBI:29108"/>
    </ligand>
</feature>
<evidence type="ECO:0000256" key="1">
    <source>
        <dbReference type="ARBA" id="ARBA00004239"/>
    </source>
</evidence>
<keyword evidence="6 8" id="KW-0106">Calcium</keyword>
<feature type="binding site" evidence="8">
    <location>
        <position position="550"/>
    </location>
    <ligand>
        <name>Ca(2+)</name>
        <dbReference type="ChEBI" id="CHEBI:29108"/>
    </ligand>
</feature>
<evidence type="ECO:0000259" key="10">
    <source>
        <dbReference type="PROSITE" id="PS51695"/>
    </source>
</evidence>
<keyword evidence="4 8" id="KW-0378">Hydrolase</keyword>
<keyword evidence="12" id="KW-1185">Reference proteome</keyword>
<dbReference type="InterPro" id="IPR015366">
    <property type="entry name" value="S53_propep"/>
</dbReference>
<dbReference type="InterPro" id="IPR030400">
    <property type="entry name" value="Sedolisin_dom"/>
</dbReference>
<accession>A0A0A1SKF0</accession>
<evidence type="ECO:0000256" key="7">
    <source>
        <dbReference type="ARBA" id="ARBA00023145"/>
    </source>
</evidence>
<feature type="active site" description="Charge relay system" evidence="8">
    <location>
        <position position="278"/>
    </location>
</feature>
<feature type="active site" description="Charge relay system" evidence="8">
    <location>
        <position position="487"/>
    </location>
</feature>
<keyword evidence="3 8" id="KW-0479">Metal-binding</keyword>
<evidence type="ECO:0000256" key="6">
    <source>
        <dbReference type="ARBA" id="ARBA00022837"/>
    </source>
</evidence>
<evidence type="ECO:0000256" key="8">
    <source>
        <dbReference type="PROSITE-ProRule" id="PRU01032"/>
    </source>
</evidence>
<evidence type="ECO:0000313" key="11">
    <source>
        <dbReference type="EMBL" id="CEJ80668.1"/>
    </source>
</evidence>
<keyword evidence="5 8" id="KW-0720">Serine protease</keyword>
<comment type="subcellular location">
    <subcellularLocation>
        <location evidence="1">Secreted</location>
        <location evidence="1">Extracellular space</location>
    </subcellularLocation>
</comment>
<dbReference type="SUPFAM" id="SSF54897">
    <property type="entry name" value="Protease propeptides/inhibitors"/>
    <property type="match status" value="1"/>
</dbReference>
<evidence type="ECO:0000256" key="9">
    <source>
        <dbReference type="SAM" id="SignalP"/>
    </source>
</evidence>
<sequence>MHLIATPAAILCLLLGAHASPLAQPLGAPTTFANAQLPSQWKQGGTVASDTSIKMSIGLKQGDMAGLQAKLLDVSNPSSRNYGKWLSKDELNSYTKPSEQTLQLVKQWLFSHGLHDADISQTTPDWIELTIPVGKAEEMLNAQYSYFTDKSDKTAIGTLNYSLPSLLHQHIDVIQPTTAFHSTQNKAPKGAPSTFTSSADACANGVTAACITSAYNVDYVGSGKSSLAVTGMIGFSASHSDAKTYLSEYFPKGKGTDFKDKAIGPNVHPNDPSNPVLEGNLDTQIALSVGYPDPVTYLAVGPNDNNMQFGDELIALGQYLNSADQPPLSISSSYLGNEPEFDSDYKTRICNEFMKAGSRGISVFFCSGDYGVNGLDYENYCSNGFTPAFPASCPWVTAVGSTEFANGGEKSAEFYYIKNGTSGGGFSWFYDAPNYQTNDTQAYVKSLSGKFKGQYAPGGRGIPDVSLVGKNYKIILNNQHYTAEGTSASSPAWASLISQINDYRQSIGKSSLGFINPALYQNKAVRAALRDVTAGANKGCGGDAFPAKAGWDAATGLGSMDFAALRKALGAL</sequence>
<dbReference type="Proteomes" id="UP000039046">
    <property type="component" value="Unassembled WGS sequence"/>
</dbReference>
<dbReference type="CDD" id="cd11377">
    <property type="entry name" value="Pro-peptidase_S53"/>
    <property type="match status" value="1"/>
</dbReference>
<evidence type="ECO:0000256" key="2">
    <source>
        <dbReference type="ARBA" id="ARBA00022670"/>
    </source>
</evidence>
<gene>
    <name evidence="11" type="ORF">VHEMI00839</name>
</gene>
<feature type="active site" description="Charge relay system" evidence="8">
    <location>
        <position position="282"/>
    </location>
</feature>
<dbReference type="GO" id="GO:0008240">
    <property type="term" value="F:tripeptidyl-peptidase activity"/>
    <property type="evidence" value="ECO:0007669"/>
    <property type="project" value="TreeGrafter"/>
</dbReference>
<dbReference type="CDD" id="cd04056">
    <property type="entry name" value="Peptidases_S53"/>
    <property type="match status" value="1"/>
</dbReference>
<keyword evidence="9" id="KW-0732">Signal</keyword>
<name>A0A0A1SKF0_9HYPO</name>
<feature type="domain" description="Peptidase S53" evidence="10">
    <location>
        <begin position="205"/>
        <end position="572"/>
    </location>
</feature>
<dbReference type="STRING" id="1531966.A0A0A1SKF0"/>
<dbReference type="GO" id="GO:0004252">
    <property type="term" value="F:serine-type endopeptidase activity"/>
    <property type="evidence" value="ECO:0007669"/>
    <property type="project" value="UniProtKB-UniRule"/>
</dbReference>
<organism evidence="11 12">
    <name type="scientific">[Torrubiella] hemipterigena</name>
    <dbReference type="NCBI Taxonomy" id="1531966"/>
    <lineage>
        <taxon>Eukaryota</taxon>
        <taxon>Fungi</taxon>
        <taxon>Dikarya</taxon>
        <taxon>Ascomycota</taxon>
        <taxon>Pezizomycotina</taxon>
        <taxon>Sordariomycetes</taxon>
        <taxon>Hypocreomycetidae</taxon>
        <taxon>Hypocreales</taxon>
        <taxon>Clavicipitaceae</taxon>
        <taxon>Clavicipitaceae incertae sedis</taxon>
        <taxon>'Torrubiella' clade</taxon>
    </lineage>
</organism>
<dbReference type="InterPro" id="IPR036852">
    <property type="entry name" value="Peptidase_S8/S53_dom_sf"/>
</dbReference>
<feature type="signal peptide" evidence="9">
    <location>
        <begin position="1"/>
        <end position="19"/>
    </location>
</feature>
<dbReference type="Pfam" id="PF09286">
    <property type="entry name" value="Pro-kuma_activ"/>
    <property type="match status" value="1"/>
</dbReference>
<dbReference type="PANTHER" id="PTHR14218">
    <property type="entry name" value="PROTEASE S8 TRIPEPTIDYL PEPTIDASE I CLN2"/>
    <property type="match status" value="1"/>
</dbReference>
<dbReference type="PANTHER" id="PTHR14218:SF15">
    <property type="entry name" value="TRIPEPTIDYL-PEPTIDASE 1"/>
    <property type="match status" value="1"/>
</dbReference>
<evidence type="ECO:0000256" key="5">
    <source>
        <dbReference type="ARBA" id="ARBA00022825"/>
    </source>
</evidence>
<dbReference type="GO" id="GO:0046872">
    <property type="term" value="F:metal ion binding"/>
    <property type="evidence" value="ECO:0007669"/>
    <property type="project" value="UniProtKB-UniRule"/>
</dbReference>
<proteinExistence type="predicted"/>
<dbReference type="SUPFAM" id="SSF52743">
    <property type="entry name" value="Subtilisin-like"/>
    <property type="match status" value="1"/>
</dbReference>
<dbReference type="PROSITE" id="PS51695">
    <property type="entry name" value="SEDOLISIN"/>
    <property type="match status" value="1"/>
</dbReference>
<dbReference type="AlphaFoldDB" id="A0A0A1SKF0"/>
<dbReference type="SMART" id="SM00944">
    <property type="entry name" value="Pro-kuma_activ"/>
    <property type="match status" value="1"/>
</dbReference>
<comment type="cofactor">
    <cofactor evidence="8">
        <name>Ca(2+)</name>
        <dbReference type="ChEBI" id="CHEBI:29108"/>
    </cofactor>
    <text evidence="8">Binds 1 Ca(2+) ion per subunit.</text>
</comment>
<dbReference type="OrthoDB" id="409122at2759"/>